<feature type="non-terminal residue" evidence="2">
    <location>
        <position position="925"/>
    </location>
</feature>
<evidence type="ECO:0000256" key="1">
    <source>
        <dbReference type="SAM" id="MobiDB-lite"/>
    </source>
</evidence>
<dbReference type="RefSeq" id="WP_224325271.1">
    <property type="nucleotide sequence ID" value="NZ_JACGBB010000006.1"/>
</dbReference>
<gene>
    <name evidence="2" type="ORF">AVCANL283_03730</name>
</gene>
<organism evidence="2 3">
    <name type="scientific">Campylobacter canadensis</name>
    <dbReference type="NCBI Taxonomy" id="449520"/>
    <lineage>
        <taxon>Bacteria</taxon>
        <taxon>Pseudomonadati</taxon>
        <taxon>Campylobacterota</taxon>
        <taxon>Epsilonproteobacteria</taxon>
        <taxon>Campylobacterales</taxon>
        <taxon>Campylobacteraceae</taxon>
        <taxon>Campylobacter</taxon>
    </lineage>
</organism>
<protein>
    <submittedName>
        <fullName evidence="2">Uncharacterized protein</fullName>
    </submittedName>
</protein>
<feature type="region of interest" description="Disordered" evidence="1">
    <location>
        <begin position="163"/>
        <end position="231"/>
    </location>
</feature>
<feature type="compositionally biased region" description="Low complexity" evidence="1">
    <location>
        <begin position="167"/>
        <end position="204"/>
    </location>
</feature>
<evidence type="ECO:0000313" key="2">
    <source>
        <dbReference type="EMBL" id="MBZ7987223.1"/>
    </source>
</evidence>
<dbReference type="EMBL" id="JACGBB010000006">
    <property type="protein sequence ID" value="MBZ7987223.1"/>
    <property type="molecule type" value="Genomic_DNA"/>
</dbReference>
<comment type="caution">
    <text evidence="2">The sequence shown here is derived from an EMBL/GenBank/DDBJ whole genome shotgun (WGS) entry which is preliminary data.</text>
</comment>
<evidence type="ECO:0000313" key="3">
    <source>
        <dbReference type="Proteomes" id="UP000786183"/>
    </source>
</evidence>
<keyword evidence="3" id="KW-1185">Reference proteome</keyword>
<feature type="compositionally biased region" description="Basic and acidic residues" evidence="1">
    <location>
        <begin position="205"/>
        <end position="226"/>
    </location>
</feature>
<reference evidence="2 3" key="1">
    <citation type="submission" date="2020-07" db="EMBL/GenBank/DDBJ databases">
        <title>Transfer of Campylobacter canadensis to the novel genus Avispirillum gen. nov., that also includes two novel species recovered from migratory waterfowl: Avispirillum anseris sp. nov. and Avispirillum brantae sp. nov.</title>
        <authorList>
            <person name="Miller W.G."/>
            <person name="Chapman M.H."/>
            <person name="Yee E."/>
            <person name="Inglis G.D."/>
        </authorList>
    </citation>
    <scope>NUCLEOTIDE SEQUENCE [LARGE SCALE GENOMIC DNA]</scope>
    <source>
        <strain evidence="2 3">L283</strain>
    </source>
</reference>
<name>A0ABS7WRQ8_9BACT</name>
<dbReference type="Proteomes" id="UP000786183">
    <property type="component" value="Unassembled WGS sequence"/>
</dbReference>
<proteinExistence type="predicted"/>
<accession>A0ABS7WRQ8</accession>
<sequence length="925" mass="106312">MISIAIAKNITGKVLCLSNNKEKILQENDLINLGDIITTTDTNSGLDVFLKNGTTIHIGGENKVKIDDKILNEVFIDEKIKNLLNNDYLEATNAGEDSVATSLFLNKNTYSNIEKEQLKVNADVEKITNILNTQKHNEQQDIKLNYAKLSTFINAINDINKEDGLQNTESSENTENTESNESSENNGNSENTGNTESNESSENIENNKDNNNKQDDNNANDNKENNENPIIDKSSEYIFESNGILITNKITDKTSDLSPSFVFDKEVKSILLFDVTNNKFINDYFYNQSSTIQDNKFIFELSKNLMPNNEYKVQVAFKDGSFYEKNFSTDNVKVNDNFLSDNEIYKAFYSDENVSKTYSSNPNDKYLKAFVESCVKTNDSSYLQVNIISNKIPANNCSVIIKDETGKEYIYSLGKNDFSKNGTFNKNTILLNLKDEHNYKIKIVYNEKVGDKIIASDWTELTNLNANKISSEINYSEAINIDEVENHQLVFNKNQNDLRIDFKQIHEFSDESGRNLIIDGVLKDNIELYLCDEKFLNKLQVNKTNNFRLELDYTNYNDYLKLYDTQSNKIIYYKVSDIFEHKNSIMNNIVFEDAKDGLLSPVGINIQDTSPKFKFEKEINSFKIYEIINGKKIDLNIDDLSFVRSNENKAGGIYSIDNFNPLHKGEYIISVNYKDNSNYEQKFSIDYPIRNKVDAPSDINYKATNINLNAEEFFTKDNFSLIKQEENIKFAFNANKAGKITNIYLQEQDFIKASFVKDNDIWHLNINSKDILDNTQNYKISIVYENNFVYNLNLSKNFINNIINISDNENKISLADESILENYELKNSSPAFKFYGKVNDFSIFDNTENKIIQINNEEFIKNSKDAQFNIYNFANELEKGHKYTIYASFNDGKISSYEFSISLNAKASILNDFEKLLNKNDILDI</sequence>